<gene>
    <name evidence="2" type="ORF">EHS15_17150</name>
</gene>
<organism evidence="2 3">
    <name type="scientific">Leptospira idonii</name>
    <dbReference type="NCBI Taxonomy" id="1193500"/>
    <lineage>
        <taxon>Bacteria</taxon>
        <taxon>Pseudomonadati</taxon>
        <taxon>Spirochaetota</taxon>
        <taxon>Spirochaetia</taxon>
        <taxon>Leptospirales</taxon>
        <taxon>Leptospiraceae</taxon>
        <taxon>Leptospira</taxon>
    </lineage>
</organism>
<name>A0A4R9LWD9_9LEPT</name>
<proteinExistence type="predicted"/>
<evidence type="ECO:0000313" key="2">
    <source>
        <dbReference type="EMBL" id="TGN17267.1"/>
    </source>
</evidence>
<evidence type="ECO:0000256" key="1">
    <source>
        <dbReference type="SAM" id="SignalP"/>
    </source>
</evidence>
<feature type="chain" id="PRO_5020594475" evidence="1">
    <location>
        <begin position="25"/>
        <end position="134"/>
    </location>
</feature>
<accession>A0A4R9LWD9</accession>
<sequence length="134" mass="15000">MKLHLSVRLSFILFCLSFGGVSLSADCTNPLSEEQKIEALIQSVKGLDGVFIRNGSEHNAKEASDHLRMKLDSAKKSFFAPKEKDWTAQLFIEKVASKSSLSGDPYQIKTKDGKTILAQVWLKKELDKINLRCN</sequence>
<dbReference type="Proteomes" id="UP000298058">
    <property type="component" value="Unassembled WGS sequence"/>
</dbReference>
<dbReference type="InterPro" id="IPR035242">
    <property type="entry name" value="DUF5329"/>
</dbReference>
<dbReference type="Pfam" id="PF17263">
    <property type="entry name" value="DUF5329"/>
    <property type="match status" value="1"/>
</dbReference>
<keyword evidence="1" id="KW-0732">Signal</keyword>
<feature type="signal peptide" evidence="1">
    <location>
        <begin position="1"/>
        <end position="24"/>
    </location>
</feature>
<dbReference type="OrthoDB" id="344871at2"/>
<dbReference type="EMBL" id="RQHW01000078">
    <property type="protein sequence ID" value="TGN17267.1"/>
    <property type="molecule type" value="Genomic_DNA"/>
</dbReference>
<dbReference type="AlphaFoldDB" id="A0A4R9LWD9"/>
<evidence type="ECO:0000313" key="3">
    <source>
        <dbReference type="Proteomes" id="UP000298058"/>
    </source>
</evidence>
<comment type="caution">
    <text evidence="2">The sequence shown here is derived from an EMBL/GenBank/DDBJ whole genome shotgun (WGS) entry which is preliminary data.</text>
</comment>
<reference evidence="2" key="1">
    <citation type="journal article" date="2019" name="PLoS Negl. Trop. Dis.">
        <title>Revisiting the worldwide diversity of Leptospira species in the environment.</title>
        <authorList>
            <person name="Vincent A.T."/>
            <person name="Schiettekatte O."/>
            <person name="Bourhy P."/>
            <person name="Veyrier F.J."/>
            <person name="Picardeau M."/>
        </authorList>
    </citation>
    <scope>NUCLEOTIDE SEQUENCE [LARGE SCALE GENOMIC DNA]</scope>
    <source>
        <strain evidence="2">201300427</strain>
    </source>
</reference>
<protein>
    <submittedName>
        <fullName evidence="2">Uncharacterized protein</fullName>
    </submittedName>
</protein>
<keyword evidence="3" id="KW-1185">Reference proteome</keyword>
<dbReference type="RefSeq" id="WP_135761821.1">
    <property type="nucleotide sequence ID" value="NZ_RQHW01000078.1"/>
</dbReference>